<dbReference type="AlphaFoldDB" id="A0A9W6LMJ3"/>
<evidence type="ECO:0000313" key="6">
    <source>
        <dbReference type="Proteomes" id="UP001144471"/>
    </source>
</evidence>
<dbReference type="RefSeq" id="WP_281834370.1">
    <property type="nucleotide sequence ID" value="NZ_BSDY01000005.1"/>
</dbReference>
<proteinExistence type="predicted"/>
<dbReference type="EMBL" id="BSDY01000005">
    <property type="protein sequence ID" value="GLI55697.1"/>
    <property type="molecule type" value="Genomic_DNA"/>
</dbReference>
<dbReference type="GO" id="GO:0051191">
    <property type="term" value="P:prosthetic group biosynthetic process"/>
    <property type="evidence" value="ECO:0007669"/>
    <property type="project" value="InterPro"/>
</dbReference>
<evidence type="ECO:0000256" key="1">
    <source>
        <dbReference type="ARBA" id="ARBA00012524"/>
    </source>
</evidence>
<keyword evidence="6" id="KW-1185">Reference proteome</keyword>
<evidence type="ECO:0000256" key="2">
    <source>
        <dbReference type="ARBA" id="ARBA00022679"/>
    </source>
</evidence>
<organism evidence="5 6">
    <name type="scientific">Propionigenium maris DSM 9537</name>
    <dbReference type="NCBI Taxonomy" id="1123000"/>
    <lineage>
        <taxon>Bacteria</taxon>
        <taxon>Fusobacteriati</taxon>
        <taxon>Fusobacteriota</taxon>
        <taxon>Fusobacteriia</taxon>
        <taxon>Fusobacteriales</taxon>
        <taxon>Fusobacteriaceae</taxon>
        <taxon>Propionigenium</taxon>
    </lineage>
</organism>
<dbReference type="NCBIfam" id="TIGR03124">
    <property type="entry name" value="citrate_citX"/>
    <property type="match status" value="1"/>
</dbReference>
<dbReference type="Proteomes" id="UP001144471">
    <property type="component" value="Unassembled WGS sequence"/>
</dbReference>
<dbReference type="GO" id="GO:0050519">
    <property type="term" value="F:holo-citrate lyase synthase activity"/>
    <property type="evidence" value="ECO:0007669"/>
    <property type="project" value="UniProtKB-EC"/>
</dbReference>
<sequence length="173" mass="20397">MKIDRELEEKIRGILDAREARVERMERLRDEYPLPSVVVRCNYPGAKKDNPTSRKVVEALREEVERILGTDIKKTERIESFEGLTYIYMVEGDTGRLKEQMMELEERHPYGRLADIDVYHGDGRGIGRGEIGRSPRRCYICQEEAHLCVRSRKHTLEELEKYIEMKVWGREDV</sequence>
<comment type="catalytic activity">
    <reaction evidence="4">
        <text>apo-[citrate lyase ACP] + 2'-(5''-triphospho-alpha-D-ribosyl)-3'-dephospho-CoA = holo-[citrate lyase ACP] + diphosphate</text>
        <dbReference type="Rhea" id="RHEA:16333"/>
        <dbReference type="Rhea" id="RHEA-COMP:10157"/>
        <dbReference type="Rhea" id="RHEA-COMP:10158"/>
        <dbReference type="ChEBI" id="CHEBI:29999"/>
        <dbReference type="ChEBI" id="CHEBI:33019"/>
        <dbReference type="ChEBI" id="CHEBI:61378"/>
        <dbReference type="ChEBI" id="CHEBI:82683"/>
        <dbReference type="EC" id="2.7.7.61"/>
    </reaction>
</comment>
<keyword evidence="2" id="KW-0808">Transferase</keyword>
<evidence type="ECO:0000313" key="5">
    <source>
        <dbReference type="EMBL" id="GLI55697.1"/>
    </source>
</evidence>
<keyword evidence="3" id="KW-0548">Nucleotidyltransferase</keyword>
<protein>
    <recommendedName>
        <fullName evidence="1">citrate lyase holo-[acyl-carrier protein] synthase</fullName>
        <ecNumber evidence="1">2.7.7.61</ecNumber>
    </recommendedName>
</protein>
<dbReference type="EC" id="2.7.7.61" evidence="1"/>
<dbReference type="Pfam" id="PF03802">
    <property type="entry name" value="CitX"/>
    <property type="match status" value="1"/>
</dbReference>
<gene>
    <name evidence="5" type="primary">citX</name>
    <name evidence="5" type="ORF">PM10SUCC1_12110</name>
</gene>
<evidence type="ECO:0000256" key="4">
    <source>
        <dbReference type="ARBA" id="ARBA00048574"/>
    </source>
</evidence>
<comment type="caution">
    <text evidence="5">The sequence shown here is derived from an EMBL/GenBank/DDBJ whole genome shotgun (WGS) entry which is preliminary data.</text>
</comment>
<evidence type="ECO:0000256" key="3">
    <source>
        <dbReference type="ARBA" id="ARBA00022695"/>
    </source>
</evidence>
<keyword evidence="5" id="KW-0456">Lyase</keyword>
<dbReference type="InterPro" id="IPR005551">
    <property type="entry name" value="CitX"/>
</dbReference>
<reference evidence="5" key="1">
    <citation type="submission" date="2022-12" db="EMBL/GenBank/DDBJ databases">
        <title>Reference genome sequencing for broad-spectrum identification of bacterial and archaeal isolates by mass spectrometry.</title>
        <authorList>
            <person name="Sekiguchi Y."/>
            <person name="Tourlousse D.M."/>
        </authorList>
    </citation>
    <scope>NUCLEOTIDE SEQUENCE</scope>
    <source>
        <strain evidence="5">10succ1</strain>
    </source>
</reference>
<dbReference type="GO" id="GO:0016829">
    <property type="term" value="F:lyase activity"/>
    <property type="evidence" value="ECO:0007669"/>
    <property type="project" value="UniProtKB-KW"/>
</dbReference>
<accession>A0A9W6LMJ3</accession>
<name>A0A9W6LMJ3_9FUSO</name>